<dbReference type="AlphaFoldDB" id="T0CQX1"/>
<evidence type="ECO:0000259" key="1">
    <source>
        <dbReference type="Pfam" id="PF00535"/>
    </source>
</evidence>
<dbReference type="Proteomes" id="UP000829401">
    <property type="component" value="Chromosome"/>
</dbReference>
<protein>
    <submittedName>
        <fullName evidence="2">Glycosyltransferase family 2 protein</fullName>
    </submittedName>
</protein>
<gene>
    <name evidence="2" type="ORF">K1I37_04180</name>
</gene>
<dbReference type="PANTHER" id="PTHR48090">
    <property type="entry name" value="UNDECAPRENYL-PHOSPHATE 4-DEOXY-4-FORMAMIDO-L-ARABINOSE TRANSFERASE-RELATED"/>
    <property type="match status" value="1"/>
</dbReference>
<feature type="domain" description="Glycosyltransferase 2-like" evidence="1">
    <location>
        <begin position="7"/>
        <end position="111"/>
    </location>
</feature>
<dbReference type="OrthoDB" id="2902148at2"/>
<dbReference type="RefSeq" id="WP_021298436.1">
    <property type="nucleotide sequence ID" value="NZ_AURB01000190.1"/>
</dbReference>
<evidence type="ECO:0000313" key="2">
    <source>
        <dbReference type="EMBL" id="UNO49737.1"/>
    </source>
</evidence>
<dbReference type="eggNOG" id="COG0463">
    <property type="taxonomic scope" value="Bacteria"/>
</dbReference>
<proteinExistence type="predicted"/>
<organism evidence="2 3">
    <name type="scientific">Alicyclobacillus acidoterrestris (strain ATCC 49025 / DSM 3922 / CIP 106132 / NCIMB 13137 / GD3B)</name>
    <dbReference type="NCBI Taxonomy" id="1356854"/>
    <lineage>
        <taxon>Bacteria</taxon>
        <taxon>Bacillati</taxon>
        <taxon>Bacillota</taxon>
        <taxon>Bacilli</taxon>
        <taxon>Bacillales</taxon>
        <taxon>Alicyclobacillaceae</taxon>
        <taxon>Alicyclobacillus</taxon>
    </lineage>
</organism>
<dbReference type="InterPro" id="IPR029044">
    <property type="entry name" value="Nucleotide-diphossugar_trans"/>
</dbReference>
<dbReference type="STRING" id="1356854.N007_16495"/>
<accession>A0A9E6ZG26</accession>
<dbReference type="SUPFAM" id="SSF53448">
    <property type="entry name" value="Nucleotide-diphospho-sugar transferases"/>
    <property type="match status" value="1"/>
</dbReference>
<name>T0CQX1_ALIAG</name>
<keyword evidence="3" id="KW-1185">Reference proteome</keyword>
<dbReference type="Gene3D" id="3.90.550.10">
    <property type="entry name" value="Spore Coat Polysaccharide Biosynthesis Protein SpsA, Chain A"/>
    <property type="match status" value="1"/>
</dbReference>
<reference evidence="3" key="1">
    <citation type="journal article" date="2022" name="G3 (Bethesda)">
        <title>Unveiling the complete genome sequence of Alicyclobacillus acidoterrestris DSM 3922T, a taint-producing strain.</title>
        <authorList>
            <person name="Leonardo I.C."/>
            <person name="Barreto Crespo M.T."/>
            <person name="Gaspar F.B."/>
        </authorList>
    </citation>
    <scope>NUCLEOTIDE SEQUENCE [LARGE SCALE GENOMIC DNA]</scope>
    <source>
        <strain evidence="3">DSM 3922</strain>
    </source>
</reference>
<accession>T0CQX1</accession>
<evidence type="ECO:0000313" key="3">
    <source>
        <dbReference type="Proteomes" id="UP000829401"/>
    </source>
</evidence>
<sequence>MKHRRLSVVIAAHNEARTIGPLVRRLLQWNRKPEVIVVANGCRDGTARIAKAAGARVVRFTHQLGPDVGRAIGIGLARGDIVLVLDADMLIPLAQLEPFVRAVERGVDLALNRYPFPHTKQFHHQTAVAKHALNIFANRADLRAASLTAVPHALSRKAIETLGPMAFCVPPVAQARAMCTPGLKVELAGRVHVGKLNRVRNAAHLKAYRELILGDCLEGMAVIIRERGIRAGFTDLGRRRELGGWLAATAIAPTRVRVASVIPTQGERHLPQLVGTLGASNVDCIQLICNGVDESIAKAYEGMQNVFVDYHRHRVGHDVGRAMGCLRVDADKYFITDADIALQQGDILPFLDALDTGVDVALNRLDDILPKARQTDPPSIVKRFLNLALGRGDLGVSSLTAVPHAIRGDAVRTIGADALMVPPLAEVKAVLAGLRVQAVHAVDVVKTNEYRPHLHRASAGKPLQQLIIGDYVEAIEYLQTRLGSRGHFPDTLRRRDIAEKYMLRKGWLQEMG</sequence>
<dbReference type="eggNOG" id="COG1216">
    <property type="taxonomic scope" value="Bacteria"/>
</dbReference>
<dbReference type="EMBL" id="CP080467">
    <property type="protein sequence ID" value="UNO49737.1"/>
    <property type="molecule type" value="Genomic_DNA"/>
</dbReference>
<dbReference type="PANTHER" id="PTHR48090:SF7">
    <property type="entry name" value="RFBJ PROTEIN"/>
    <property type="match status" value="1"/>
</dbReference>
<dbReference type="KEGG" id="aaco:K1I37_04180"/>
<dbReference type="Pfam" id="PF00535">
    <property type="entry name" value="Glycos_transf_2"/>
    <property type="match status" value="1"/>
</dbReference>
<dbReference type="InterPro" id="IPR001173">
    <property type="entry name" value="Glyco_trans_2-like"/>
</dbReference>
<dbReference type="InterPro" id="IPR050256">
    <property type="entry name" value="Glycosyltransferase_2"/>
</dbReference>
<dbReference type="CDD" id="cd04179">
    <property type="entry name" value="DPM_DPG-synthase_like"/>
    <property type="match status" value="1"/>
</dbReference>